<feature type="chain" id="PRO_5039101456" description="DUF3060 family protein" evidence="1">
    <location>
        <begin position="29"/>
        <end position="104"/>
    </location>
</feature>
<evidence type="ECO:0008006" key="4">
    <source>
        <dbReference type="Google" id="ProtNLM"/>
    </source>
</evidence>
<evidence type="ECO:0000256" key="1">
    <source>
        <dbReference type="SAM" id="SignalP"/>
    </source>
</evidence>
<protein>
    <recommendedName>
        <fullName evidence="4">DUF3060 family protein</fullName>
    </recommendedName>
</protein>
<reference evidence="2 3" key="1">
    <citation type="submission" date="2019-06" db="EMBL/GenBank/DDBJ databases">
        <title>Sequencing the genomes of 1000 actinobacteria strains.</title>
        <authorList>
            <person name="Klenk H.-P."/>
        </authorList>
    </citation>
    <scope>NUCLEOTIDE SEQUENCE [LARGE SCALE GENOMIC DNA]</scope>
    <source>
        <strain evidence="2 3">DSM 21947</strain>
    </source>
</reference>
<dbReference type="PROSITE" id="PS51257">
    <property type="entry name" value="PROKAR_LIPOPROTEIN"/>
    <property type="match status" value="1"/>
</dbReference>
<gene>
    <name evidence="2" type="ORF">FB472_1498</name>
</gene>
<evidence type="ECO:0000313" key="3">
    <source>
        <dbReference type="Proteomes" id="UP000316560"/>
    </source>
</evidence>
<feature type="signal peptide" evidence="1">
    <location>
        <begin position="1"/>
        <end position="28"/>
    </location>
</feature>
<keyword evidence="1" id="KW-0732">Signal</keyword>
<sequence length="104" mass="10598">MRHWNKFVRTGLLIVAVTAALTACSSVGDLTISNESSSDVTVTTGDDEIIVSAGGGASILGSGCTPGDVTVEFTSGEKFVVAGPVCPEEQIVVRNGKAELQPSS</sequence>
<comment type="caution">
    <text evidence="2">The sequence shown here is derived from an EMBL/GenBank/DDBJ whole genome shotgun (WGS) entry which is preliminary data.</text>
</comment>
<organism evidence="2 3">
    <name type="scientific">Rhodoglobus vestalii</name>
    <dbReference type="NCBI Taxonomy" id="193384"/>
    <lineage>
        <taxon>Bacteria</taxon>
        <taxon>Bacillati</taxon>
        <taxon>Actinomycetota</taxon>
        <taxon>Actinomycetes</taxon>
        <taxon>Micrococcales</taxon>
        <taxon>Microbacteriaceae</taxon>
        <taxon>Rhodoglobus</taxon>
    </lineage>
</organism>
<dbReference type="Proteomes" id="UP000316560">
    <property type="component" value="Unassembled WGS sequence"/>
</dbReference>
<accession>A0A8H2PUP0</accession>
<evidence type="ECO:0000313" key="2">
    <source>
        <dbReference type="EMBL" id="TQO19897.1"/>
    </source>
</evidence>
<name>A0A8H2PUP0_9MICO</name>
<dbReference type="EMBL" id="VFRA01000001">
    <property type="protein sequence ID" value="TQO19897.1"/>
    <property type="molecule type" value="Genomic_DNA"/>
</dbReference>
<proteinExistence type="predicted"/>
<keyword evidence="3" id="KW-1185">Reference proteome</keyword>
<dbReference type="AlphaFoldDB" id="A0A8H2PUP0"/>